<feature type="transmembrane region" description="Helical" evidence="1">
    <location>
        <begin position="6"/>
        <end position="27"/>
    </location>
</feature>
<name>A0A6C0L4K5_9ZZZZ</name>
<organism evidence="2">
    <name type="scientific">viral metagenome</name>
    <dbReference type="NCBI Taxonomy" id="1070528"/>
    <lineage>
        <taxon>unclassified sequences</taxon>
        <taxon>metagenomes</taxon>
        <taxon>organismal metagenomes</taxon>
    </lineage>
</organism>
<keyword evidence="1" id="KW-0812">Transmembrane</keyword>
<feature type="transmembrane region" description="Helical" evidence="1">
    <location>
        <begin position="62"/>
        <end position="80"/>
    </location>
</feature>
<dbReference type="EMBL" id="MN741028">
    <property type="protein sequence ID" value="QHU23398.1"/>
    <property type="molecule type" value="Genomic_DNA"/>
</dbReference>
<accession>A0A6C0L4K5</accession>
<reference evidence="2" key="1">
    <citation type="journal article" date="2020" name="Nature">
        <title>Giant virus diversity and host interactions through global metagenomics.</title>
        <authorList>
            <person name="Schulz F."/>
            <person name="Roux S."/>
            <person name="Paez-Espino D."/>
            <person name="Jungbluth S."/>
            <person name="Walsh D.A."/>
            <person name="Denef V.J."/>
            <person name="McMahon K.D."/>
            <person name="Konstantinidis K.T."/>
            <person name="Eloe-Fadrosh E.A."/>
            <person name="Kyrpides N.C."/>
            <person name="Woyke T."/>
        </authorList>
    </citation>
    <scope>NUCLEOTIDE SEQUENCE</scope>
    <source>
        <strain evidence="2">GVMAG-S-ERX555907-94</strain>
    </source>
</reference>
<sequence length="87" mass="10467">MKLSYFLIIVTVLFLFFVEKHVGNVFIRPGSDNLRHFRFLNIFTYMIEPLHNTFLWNISLLPYNYIFVVILSTIIHTNLIQNKFEDI</sequence>
<protein>
    <submittedName>
        <fullName evidence="2">Uncharacterized protein</fullName>
    </submittedName>
</protein>
<evidence type="ECO:0000256" key="1">
    <source>
        <dbReference type="SAM" id="Phobius"/>
    </source>
</evidence>
<dbReference type="AlphaFoldDB" id="A0A6C0L4K5"/>
<proteinExistence type="predicted"/>
<evidence type="ECO:0000313" key="2">
    <source>
        <dbReference type="EMBL" id="QHU23398.1"/>
    </source>
</evidence>
<keyword evidence="1" id="KW-1133">Transmembrane helix</keyword>
<keyword evidence="1" id="KW-0472">Membrane</keyword>